<gene>
    <name evidence="1" type="ORF">MLD38_034368</name>
</gene>
<reference evidence="2" key="1">
    <citation type="journal article" date="2023" name="Front. Plant Sci.">
        <title>Chromosomal-level genome assembly of Melastoma candidum provides insights into trichome evolution.</title>
        <authorList>
            <person name="Zhong Y."/>
            <person name="Wu W."/>
            <person name="Sun C."/>
            <person name="Zou P."/>
            <person name="Liu Y."/>
            <person name="Dai S."/>
            <person name="Zhou R."/>
        </authorList>
    </citation>
    <scope>NUCLEOTIDE SEQUENCE [LARGE SCALE GENOMIC DNA]</scope>
</reference>
<proteinExistence type="predicted"/>
<evidence type="ECO:0000313" key="1">
    <source>
        <dbReference type="EMBL" id="KAI4320936.1"/>
    </source>
</evidence>
<dbReference type="EMBL" id="CM042889">
    <property type="protein sequence ID" value="KAI4320936.1"/>
    <property type="molecule type" value="Genomic_DNA"/>
</dbReference>
<sequence>MSPASGKISLLLCVVVQGICTCTGQGGPGVNSSFPAVFSFGDSILDTGNNNGLRTLTKCNFPPYGKDFPGGRATGRFSNGKVPSDLIVEALGIKDLLPAYLDPALSDKDIPTGVGFASGGSGLDPLTASLQGVISVSEQLNQFREYIDRLKGIVGEANATAVLNNALFLISAGNNDIAITYLSARLRIIPFPTYSNILVNDATDFIQALYDLGARRFIVLSTLPLGCLPSARGSTGLLCADVANQAAQEFNTNLSNDIAYLAGSLQNATVAYVDVYGPFLELIQNPGQSGFVVSNVACCGGSSLLCTPFGLLTCPNPSNFVFWDSAHPTERAYRVAVAPAILRAINSSFVANYH</sequence>
<keyword evidence="2" id="KW-1185">Reference proteome</keyword>
<accession>A0ACB9MBJ7</accession>
<organism evidence="1 2">
    <name type="scientific">Melastoma candidum</name>
    <dbReference type="NCBI Taxonomy" id="119954"/>
    <lineage>
        <taxon>Eukaryota</taxon>
        <taxon>Viridiplantae</taxon>
        <taxon>Streptophyta</taxon>
        <taxon>Embryophyta</taxon>
        <taxon>Tracheophyta</taxon>
        <taxon>Spermatophyta</taxon>
        <taxon>Magnoliopsida</taxon>
        <taxon>eudicotyledons</taxon>
        <taxon>Gunneridae</taxon>
        <taxon>Pentapetalae</taxon>
        <taxon>rosids</taxon>
        <taxon>malvids</taxon>
        <taxon>Myrtales</taxon>
        <taxon>Melastomataceae</taxon>
        <taxon>Melastomatoideae</taxon>
        <taxon>Melastomateae</taxon>
        <taxon>Melastoma</taxon>
    </lineage>
</organism>
<protein>
    <submittedName>
        <fullName evidence="1">Uncharacterized protein</fullName>
    </submittedName>
</protein>
<comment type="caution">
    <text evidence="1">The sequence shown here is derived from an EMBL/GenBank/DDBJ whole genome shotgun (WGS) entry which is preliminary data.</text>
</comment>
<name>A0ACB9MBJ7_9MYRT</name>
<evidence type="ECO:0000313" key="2">
    <source>
        <dbReference type="Proteomes" id="UP001057402"/>
    </source>
</evidence>
<dbReference type="Proteomes" id="UP001057402">
    <property type="component" value="Chromosome 10"/>
</dbReference>